<protein>
    <submittedName>
        <fullName evidence="2">Uncharacterized protein</fullName>
    </submittedName>
</protein>
<dbReference type="GeneID" id="96010066"/>
<sequence>MFGYASFGGGGYMRGRTVRERSFGYGIYPPPMGGVVSYGYGYGPMVPRPMGYFSGWAGFHSHWAGYMGWMDHCDYTIWHQWQQMLGGGNFCVADQRSMLLGMLQQGHNGMAKGELEALTDRMLDMNKQLGAGDDGRVQEITETTTTTPTSSTATTAASDVTVAQRYETANDFLQQLTASGGMGCTLEQAQQKATEIREGQRDELVKMHLANKASKPATTSTTATTATTTTSTTSTNTASDVTVAQRYETANDFLELLTTSGGMGCSLEQAQKKATEIREGKRDDFVKAHLASKASQKSQPSQQAIEAPPQQKQIEGPPSTPSQAVAYPYPSPRPQSPPQLPYPQQAHQQPVQSYPVQVAQPTYTPPAQVQAHNFNYPYHQPQSTQQYAAPYQHPPQTPMTHQLPQQQLYPAYHHQPQTPAPQQLPPPQQQSQLAYPGYHNQQPPTPQVQSVPQAQYQHQPQGPYQHQPHLQQQAMTPLPQQQMQQAPPYYPQQ</sequence>
<feature type="compositionally biased region" description="Low complexity" evidence="1">
    <location>
        <begin position="447"/>
        <end position="487"/>
    </location>
</feature>
<evidence type="ECO:0000256" key="1">
    <source>
        <dbReference type="SAM" id="MobiDB-lite"/>
    </source>
</evidence>
<dbReference type="EMBL" id="JAAQHG020000045">
    <property type="protein sequence ID" value="KAL1582741.1"/>
    <property type="molecule type" value="Genomic_DNA"/>
</dbReference>
<proteinExistence type="predicted"/>
<gene>
    <name evidence="2" type="ORF">WHR41_08624</name>
</gene>
<keyword evidence="3" id="KW-1185">Reference proteome</keyword>
<feature type="compositionally biased region" description="Pro residues" evidence="1">
    <location>
        <begin position="329"/>
        <end position="341"/>
    </location>
</feature>
<dbReference type="Proteomes" id="UP000803884">
    <property type="component" value="Unassembled WGS sequence"/>
</dbReference>
<feature type="compositionally biased region" description="Polar residues" evidence="1">
    <location>
        <begin position="399"/>
        <end position="408"/>
    </location>
</feature>
<feature type="region of interest" description="Disordered" evidence="1">
    <location>
        <begin position="290"/>
        <end position="353"/>
    </location>
</feature>
<accession>A0AB34KFN6</accession>
<name>A0AB34KFN6_9PEZI</name>
<feature type="region of interest" description="Disordered" evidence="1">
    <location>
        <begin position="210"/>
        <end position="237"/>
    </location>
</feature>
<dbReference type="AlphaFoldDB" id="A0AB34KFN6"/>
<comment type="caution">
    <text evidence="2">The sequence shown here is derived from an EMBL/GenBank/DDBJ whole genome shotgun (WGS) entry which is preliminary data.</text>
</comment>
<feature type="compositionally biased region" description="Pro residues" evidence="1">
    <location>
        <begin position="418"/>
        <end position="428"/>
    </location>
</feature>
<feature type="compositionally biased region" description="Low complexity" evidence="1">
    <location>
        <begin position="217"/>
        <end position="237"/>
    </location>
</feature>
<feature type="region of interest" description="Disordered" evidence="1">
    <location>
        <begin position="378"/>
        <end position="493"/>
    </location>
</feature>
<reference evidence="2 3" key="1">
    <citation type="journal article" date="2020" name="Microbiol. Resour. Announc.">
        <title>Draft Genome Sequence of a Cladosporium Species Isolated from the Mesophotic Ascidian Didemnum maculosum.</title>
        <authorList>
            <person name="Gioti A."/>
            <person name="Siaperas R."/>
            <person name="Nikolaivits E."/>
            <person name="Le Goff G."/>
            <person name="Ouazzani J."/>
            <person name="Kotoulas G."/>
            <person name="Topakas E."/>
        </authorList>
    </citation>
    <scope>NUCLEOTIDE SEQUENCE [LARGE SCALE GENOMIC DNA]</scope>
    <source>
        <strain evidence="2 3">TM138-S3</strain>
    </source>
</reference>
<dbReference type="RefSeq" id="XP_069225848.1">
    <property type="nucleotide sequence ID" value="XM_069377228.1"/>
</dbReference>
<organism evidence="2 3">
    <name type="scientific">Cladosporium halotolerans</name>
    <dbReference type="NCBI Taxonomy" id="1052096"/>
    <lineage>
        <taxon>Eukaryota</taxon>
        <taxon>Fungi</taxon>
        <taxon>Dikarya</taxon>
        <taxon>Ascomycota</taxon>
        <taxon>Pezizomycotina</taxon>
        <taxon>Dothideomycetes</taxon>
        <taxon>Dothideomycetidae</taxon>
        <taxon>Cladosporiales</taxon>
        <taxon>Cladosporiaceae</taxon>
        <taxon>Cladosporium</taxon>
    </lineage>
</organism>
<feature type="compositionally biased region" description="Low complexity" evidence="1">
    <location>
        <begin position="291"/>
        <end position="304"/>
    </location>
</feature>
<evidence type="ECO:0000313" key="3">
    <source>
        <dbReference type="Proteomes" id="UP000803884"/>
    </source>
</evidence>
<evidence type="ECO:0000313" key="2">
    <source>
        <dbReference type="EMBL" id="KAL1582741.1"/>
    </source>
</evidence>